<dbReference type="InterPro" id="IPR006689">
    <property type="entry name" value="Small_GTPase_ARF/SAR"/>
</dbReference>
<dbReference type="Pfam" id="PF00025">
    <property type="entry name" value="Arf"/>
    <property type="match status" value="1"/>
</dbReference>
<comment type="similarity">
    <text evidence="1 6">Belongs to the small GTPase superfamily. Arf family.</text>
</comment>
<evidence type="ECO:0000256" key="6">
    <source>
        <dbReference type="RuleBase" id="RU003925"/>
    </source>
</evidence>
<dbReference type="SMART" id="SM00175">
    <property type="entry name" value="RAB"/>
    <property type="match status" value="1"/>
</dbReference>
<dbReference type="SMART" id="SM00178">
    <property type="entry name" value="SAR"/>
    <property type="match status" value="1"/>
</dbReference>
<feature type="binding site" evidence="5">
    <location>
        <position position="17"/>
    </location>
    <ligand>
        <name>Mg(2+)</name>
        <dbReference type="ChEBI" id="CHEBI:18420"/>
    </ligand>
</feature>
<dbReference type="Proteomes" id="UP000039865">
    <property type="component" value="Unassembled WGS sequence"/>
</dbReference>
<proteinExistence type="inferred from homology"/>
<accession>A0A078AR76</accession>
<dbReference type="OrthoDB" id="284243at2759"/>
<dbReference type="PROSITE" id="PS51419">
    <property type="entry name" value="RAB"/>
    <property type="match status" value="1"/>
</dbReference>
<evidence type="ECO:0000256" key="4">
    <source>
        <dbReference type="PIRSR" id="PIRSR606689-1"/>
    </source>
</evidence>
<dbReference type="FunFam" id="3.40.50.300:FF:001166">
    <property type="entry name" value="ADP-ribosylation factor D"/>
    <property type="match status" value="1"/>
</dbReference>
<gene>
    <name evidence="8" type="primary">Contig2682.g2880</name>
    <name evidence="8" type="ORF">STYLEM_13989</name>
</gene>
<dbReference type="PRINTS" id="PR00328">
    <property type="entry name" value="SAR1GTPBP"/>
</dbReference>
<name>A0A078AR76_STYLE</name>
<organism evidence="8 9">
    <name type="scientific">Stylonychia lemnae</name>
    <name type="common">Ciliate</name>
    <dbReference type="NCBI Taxonomy" id="5949"/>
    <lineage>
        <taxon>Eukaryota</taxon>
        <taxon>Sar</taxon>
        <taxon>Alveolata</taxon>
        <taxon>Ciliophora</taxon>
        <taxon>Intramacronucleata</taxon>
        <taxon>Spirotrichea</taxon>
        <taxon>Stichotrichia</taxon>
        <taxon>Sporadotrichida</taxon>
        <taxon>Oxytrichidae</taxon>
        <taxon>Stylonychinae</taxon>
        <taxon>Stylonychia</taxon>
    </lineage>
</organism>
<evidence type="ECO:0000313" key="8">
    <source>
        <dbReference type="EMBL" id="CDW84920.1"/>
    </source>
</evidence>
<evidence type="ECO:0000256" key="2">
    <source>
        <dbReference type="ARBA" id="ARBA00022741"/>
    </source>
</evidence>
<dbReference type="SMART" id="SM00177">
    <property type="entry name" value="ARF"/>
    <property type="match status" value="1"/>
</dbReference>
<dbReference type="PROSITE" id="PS51417">
    <property type="entry name" value="ARF"/>
    <property type="match status" value="1"/>
</dbReference>
<dbReference type="InterPro" id="IPR005225">
    <property type="entry name" value="Small_GTP-bd"/>
</dbReference>
<feature type="binding site" evidence="4">
    <location>
        <begin position="110"/>
        <end position="113"/>
    </location>
    <ligand>
        <name>GTP</name>
        <dbReference type="ChEBI" id="CHEBI:37565"/>
    </ligand>
</feature>
<evidence type="ECO:0000313" key="9">
    <source>
        <dbReference type="Proteomes" id="UP000039865"/>
    </source>
</evidence>
<sequence>MFEKRILLLGLDNAGKTSILFQMRDNQFKQTVPTIGLNIESLTHKRYMMTLWDVGGQATKLWKHYFDKIDGIVFVIDSTDEEKLLFARDEFNRLLRDESLTLIPFLILYNKSDMAEKSRSVEELNGRLDVEKARKEREIAVNKCSAQTGEGIWEGIDLLIEIFERRKNGAHLFPDLANQSQQQEDKSISKSLGMIKSSVAQDSENGGISVKETKMSTGRDNVKEQ</sequence>
<keyword evidence="5" id="KW-0479">Metal-binding</keyword>
<protein>
    <submittedName>
        <fullName evidence="8">Small gtp-binding protein domain containing protein</fullName>
    </submittedName>
</protein>
<evidence type="ECO:0000256" key="1">
    <source>
        <dbReference type="ARBA" id="ARBA00010290"/>
    </source>
</evidence>
<keyword evidence="5" id="KW-0460">Magnesium</keyword>
<feature type="region of interest" description="Disordered" evidence="7">
    <location>
        <begin position="176"/>
        <end position="225"/>
    </location>
</feature>
<dbReference type="EMBL" id="CCKQ01013281">
    <property type="protein sequence ID" value="CDW84920.1"/>
    <property type="molecule type" value="Genomic_DNA"/>
</dbReference>
<feature type="binding site" evidence="5">
    <location>
        <position position="34"/>
    </location>
    <ligand>
        <name>Mg(2+)</name>
        <dbReference type="ChEBI" id="CHEBI:18420"/>
    </ligand>
</feature>
<evidence type="ECO:0000256" key="3">
    <source>
        <dbReference type="ARBA" id="ARBA00023134"/>
    </source>
</evidence>
<evidence type="ECO:0000256" key="5">
    <source>
        <dbReference type="PIRSR" id="PIRSR606689-2"/>
    </source>
</evidence>
<evidence type="ECO:0000256" key="7">
    <source>
        <dbReference type="SAM" id="MobiDB-lite"/>
    </source>
</evidence>
<feature type="binding site" evidence="4">
    <location>
        <begin position="10"/>
        <end position="17"/>
    </location>
    <ligand>
        <name>GTP</name>
        <dbReference type="ChEBI" id="CHEBI:37565"/>
    </ligand>
</feature>
<dbReference type="GO" id="GO:0003924">
    <property type="term" value="F:GTPase activity"/>
    <property type="evidence" value="ECO:0007669"/>
    <property type="project" value="InterPro"/>
</dbReference>
<dbReference type="NCBIfam" id="TIGR00231">
    <property type="entry name" value="small_GTP"/>
    <property type="match status" value="1"/>
</dbReference>
<dbReference type="PANTHER" id="PTHR11711">
    <property type="entry name" value="ADP RIBOSYLATION FACTOR-RELATED"/>
    <property type="match status" value="1"/>
</dbReference>
<feature type="binding site" evidence="4">
    <location>
        <position position="56"/>
    </location>
    <ligand>
        <name>GTP</name>
        <dbReference type="ChEBI" id="CHEBI:37565"/>
    </ligand>
</feature>
<dbReference type="SUPFAM" id="SSF52540">
    <property type="entry name" value="P-loop containing nucleoside triphosphate hydrolases"/>
    <property type="match status" value="1"/>
</dbReference>
<dbReference type="SMART" id="SM00173">
    <property type="entry name" value="RAS"/>
    <property type="match status" value="1"/>
</dbReference>
<reference evidence="8 9" key="1">
    <citation type="submission" date="2014-06" db="EMBL/GenBank/DDBJ databases">
        <authorList>
            <person name="Swart Estienne"/>
        </authorList>
    </citation>
    <scope>NUCLEOTIDE SEQUENCE [LARGE SCALE GENOMIC DNA]</scope>
    <source>
        <strain evidence="8 9">130c</strain>
    </source>
</reference>
<dbReference type="InterPro" id="IPR027417">
    <property type="entry name" value="P-loop_NTPase"/>
</dbReference>
<dbReference type="AlphaFoldDB" id="A0A078AR76"/>
<dbReference type="Gene3D" id="3.40.50.300">
    <property type="entry name" value="P-loop containing nucleotide triphosphate hydrolases"/>
    <property type="match status" value="1"/>
</dbReference>
<keyword evidence="9" id="KW-1185">Reference proteome</keyword>
<dbReference type="InterPro" id="IPR024156">
    <property type="entry name" value="Small_GTPase_ARF"/>
</dbReference>
<dbReference type="GO" id="GO:0046872">
    <property type="term" value="F:metal ion binding"/>
    <property type="evidence" value="ECO:0007669"/>
    <property type="project" value="UniProtKB-KW"/>
</dbReference>
<dbReference type="CDD" id="cd00878">
    <property type="entry name" value="Arf_Arl"/>
    <property type="match status" value="1"/>
</dbReference>
<keyword evidence="3 4" id="KW-0342">GTP-binding</keyword>
<dbReference type="InParanoid" id="A0A078AR76"/>
<dbReference type="GO" id="GO:0005525">
    <property type="term" value="F:GTP binding"/>
    <property type="evidence" value="ECO:0007669"/>
    <property type="project" value="UniProtKB-KW"/>
</dbReference>
<keyword evidence="2 4" id="KW-0547">Nucleotide-binding</keyword>